<organism evidence="2 3">
    <name type="scientific">Dufourea novaeangliae</name>
    <name type="common">Sweat bee</name>
    <dbReference type="NCBI Taxonomy" id="178035"/>
    <lineage>
        <taxon>Eukaryota</taxon>
        <taxon>Metazoa</taxon>
        <taxon>Ecdysozoa</taxon>
        <taxon>Arthropoda</taxon>
        <taxon>Hexapoda</taxon>
        <taxon>Insecta</taxon>
        <taxon>Pterygota</taxon>
        <taxon>Neoptera</taxon>
        <taxon>Endopterygota</taxon>
        <taxon>Hymenoptera</taxon>
        <taxon>Apocrita</taxon>
        <taxon>Aculeata</taxon>
        <taxon>Apoidea</taxon>
        <taxon>Anthophila</taxon>
        <taxon>Halictidae</taxon>
        <taxon>Rophitinae</taxon>
        <taxon>Dufourea</taxon>
    </lineage>
</organism>
<protein>
    <submittedName>
        <fullName evidence="2">Uncharacterized protein</fullName>
    </submittedName>
</protein>
<evidence type="ECO:0000313" key="2">
    <source>
        <dbReference type="EMBL" id="KZC05243.1"/>
    </source>
</evidence>
<dbReference type="STRING" id="178035.A0A154P074"/>
<feature type="region of interest" description="Disordered" evidence="1">
    <location>
        <begin position="391"/>
        <end position="410"/>
    </location>
</feature>
<accession>A0A154P074</accession>
<dbReference type="OrthoDB" id="4207594at2759"/>
<feature type="region of interest" description="Disordered" evidence="1">
    <location>
        <begin position="22"/>
        <end position="42"/>
    </location>
</feature>
<evidence type="ECO:0000256" key="1">
    <source>
        <dbReference type="SAM" id="MobiDB-lite"/>
    </source>
</evidence>
<evidence type="ECO:0000313" key="3">
    <source>
        <dbReference type="Proteomes" id="UP000076502"/>
    </source>
</evidence>
<keyword evidence="3" id="KW-1185">Reference proteome</keyword>
<dbReference type="EMBL" id="KQ434786">
    <property type="protein sequence ID" value="KZC05243.1"/>
    <property type="molecule type" value="Genomic_DNA"/>
</dbReference>
<proteinExistence type="predicted"/>
<gene>
    <name evidence="2" type="ORF">WN55_08850</name>
</gene>
<feature type="compositionally biased region" description="Acidic residues" evidence="1">
    <location>
        <begin position="392"/>
        <end position="407"/>
    </location>
</feature>
<dbReference type="AlphaFoldDB" id="A0A154P074"/>
<name>A0A154P074_DUFNO</name>
<sequence length="451" mass="51010">MSSVKNDEIQTQEIQGSWRDILLPKQSSSKKEELKKVGSTNSDIPNRKSKILGSLAFLAGLSIGGLTSATSTVKTYAKPPPVTLNFDASRVSPHIGPIYGPYPYVSHPYIFATPLGLYSILNPLSLQPIGGIQNDLQALTQHTQVLNLLDNKKPNDLLNNNEEYIDVAKKVENVKTSNTVEEEASEGAESQFADDRNAEEEMLKPGTICSKQKGYKMKQSTSLRDESVEREGGWKDSLVISSFRAKNRTRKNSTLSQLPENGTVVFTTTTKNMENSTVNDTTTSAPFYGYYGGYPQDIHHIAFTTETNEYKYHDYDPVNYNLPSYGKPANFHSDERKERTLSKHVFDERLRKRNTVDKGDNAINVLSRTKQKKAKALGRLLLNNVSNKNDEDFQDDYIEDEGDDYSEDENRNKMNWEDYQNEDGATVMELIALDARHKKHMRQTSKNDYLY</sequence>
<dbReference type="Proteomes" id="UP000076502">
    <property type="component" value="Unassembled WGS sequence"/>
</dbReference>
<reference evidence="2 3" key="1">
    <citation type="submission" date="2015-07" db="EMBL/GenBank/DDBJ databases">
        <title>The genome of Dufourea novaeangliae.</title>
        <authorList>
            <person name="Pan H."/>
            <person name="Kapheim K."/>
        </authorList>
    </citation>
    <scope>NUCLEOTIDE SEQUENCE [LARGE SCALE GENOMIC DNA]</scope>
    <source>
        <strain evidence="2">0120121106</strain>
        <tissue evidence="2">Whole body</tissue>
    </source>
</reference>